<comment type="caution">
    <text evidence="3">The sequence shown here is derived from an EMBL/GenBank/DDBJ whole genome shotgun (WGS) entry which is preliminary data.</text>
</comment>
<feature type="transmembrane region" description="Helical" evidence="2">
    <location>
        <begin position="46"/>
        <end position="67"/>
    </location>
</feature>
<keyword evidence="4" id="KW-1185">Reference proteome</keyword>
<accession>A0A6N8FGL6</accession>
<evidence type="ECO:0000256" key="1">
    <source>
        <dbReference type="SAM" id="MobiDB-lite"/>
    </source>
</evidence>
<evidence type="ECO:0000313" key="3">
    <source>
        <dbReference type="EMBL" id="MUK88613.1"/>
    </source>
</evidence>
<evidence type="ECO:0000313" key="4">
    <source>
        <dbReference type="Proteomes" id="UP000469125"/>
    </source>
</evidence>
<organism evidence="3 4">
    <name type="scientific">Ornithinibacillus caprae</name>
    <dbReference type="NCBI Taxonomy" id="2678566"/>
    <lineage>
        <taxon>Bacteria</taxon>
        <taxon>Bacillati</taxon>
        <taxon>Bacillota</taxon>
        <taxon>Bacilli</taxon>
        <taxon>Bacillales</taxon>
        <taxon>Bacillaceae</taxon>
        <taxon>Ornithinibacillus</taxon>
    </lineage>
</organism>
<dbReference type="EMBL" id="WOCA01000006">
    <property type="protein sequence ID" value="MUK88613.1"/>
    <property type="molecule type" value="Genomic_DNA"/>
</dbReference>
<feature type="region of interest" description="Disordered" evidence="1">
    <location>
        <begin position="76"/>
        <end position="111"/>
    </location>
</feature>
<gene>
    <name evidence="3" type="ORF">GMD78_09445</name>
</gene>
<protein>
    <submittedName>
        <fullName evidence="3">Uncharacterized protein</fullName>
    </submittedName>
</protein>
<dbReference type="Proteomes" id="UP000469125">
    <property type="component" value="Unassembled WGS sequence"/>
</dbReference>
<sequence>MDKQLKDLKTNYEDNIPTSFTDHDKQAVLEKIKRTEHKQPAKVFPFYPKMLTGVVLAALILIIVISVNNQPNMFIGSSDESAEQHDMAGVDESQSEQEAEISMEDSTSDSDMEIRGSVNARFVPESVRVGDYYGTMEVVDVNRQGEKTTVKFNGNMELFGDFAFEGDQLRFSPHENTIPNIPLASEDVVDDILFYLKNEEFIRSEYSISDQQSLENSNQEYLLDVVGMEYTYSPNGSTVYLEVFERVSNTYETTIELSKELLAVYEQYKSSLDDRELRNLNPIDLFKMHYYAQNQDDEEVLYSLYIQGDMYGTPNSDKYFNDPFFERDDTVKENEKMLYQKLLEVDVFEEVYVSQDEAIIQFDLDTPDKKAFRLIKDHKLDVWKVAWLPMQ</sequence>
<dbReference type="RefSeq" id="WP_155668596.1">
    <property type="nucleotide sequence ID" value="NZ_WOCA01000006.1"/>
</dbReference>
<name>A0A6N8FGL6_9BACI</name>
<keyword evidence="2" id="KW-0472">Membrane</keyword>
<reference evidence="3 4" key="1">
    <citation type="submission" date="2019-11" db="EMBL/GenBank/DDBJ databases">
        <authorList>
            <person name="Li X."/>
        </authorList>
    </citation>
    <scope>NUCLEOTIDE SEQUENCE [LARGE SCALE GENOMIC DNA]</scope>
    <source>
        <strain evidence="3 4">L9</strain>
    </source>
</reference>
<keyword evidence="2" id="KW-0812">Transmembrane</keyword>
<evidence type="ECO:0000256" key="2">
    <source>
        <dbReference type="SAM" id="Phobius"/>
    </source>
</evidence>
<dbReference type="AlphaFoldDB" id="A0A6N8FGL6"/>
<proteinExistence type="predicted"/>
<feature type="compositionally biased region" description="Acidic residues" evidence="1">
    <location>
        <begin position="93"/>
        <end position="111"/>
    </location>
</feature>
<keyword evidence="2" id="KW-1133">Transmembrane helix</keyword>